<evidence type="ECO:0000256" key="2">
    <source>
        <dbReference type="ARBA" id="ARBA00022614"/>
    </source>
</evidence>
<evidence type="ECO:0000256" key="3">
    <source>
        <dbReference type="ARBA" id="ARBA00022729"/>
    </source>
</evidence>
<accession>A0AAN9Q4U0</accession>
<dbReference type="PANTHER" id="PTHR48010:SF33">
    <property type="entry name" value="PROTEIN KINASE DOMAIN-CONTAINING PROTEIN"/>
    <property type="match status" value="1"/>
</dbReference>
<evidence type="ECO:0000256" key="5">
    <source>
        <dbReference type="ARBA" id="ARBA00023136"/>
    </source>
</evidence>
<keyword evidence="10" id="KW-1185">Reference proteome</keyword>
<evidence type="ECO:0000256" key="8">
    <source>
        <dbReference type="SAM" id="Phobius"/>
    </source>
</evidence>
<dbReference type="Gene3D" id="3.80.10.10">
    <property type="entry name" value="Ribonuclease Inhibitor"/>
    <property type="match status" value="1"/>
</dbReference>
<comment type="subcellular location">
    <subcellularLocation>
        <location evidence="1">Membrane</location>
    </subcellularLocation>
</comment>
<keyword evidence="5 8" id="KW-0472">Membrane</keyword>
<dbReference type="SUPFAM" id="SSF56112">
    <property type="entry name" value="Protein kinase-like (PK-like)"/>
    <property type="match status" value="1"/>
</dbReference>
<organism evidence="9 10">
    <name type="scientific">Clitoria ternatea</name>
    <name type="common">Butterfly pea</name>
    <dbReference type="NCBI Taxonomy" id="43366"/>
    <lineage>
        <taxon>Eukaryota</taxon>
        <taxon>Viridiplantae</taxon>
        <taxon>Streptophyta</taxon>
        <taxon>Embryophyta</taxon>
        <taxon>Tracheophyta</taxon>
        <taxon>Spermatophyta</taxon>
        <taxon>Magnoliopsida</taxon>
        <taxon>eudicotyledons</taxon>
        <taxon>Gunneridae</taxon>
        <taxon>Pentapetalae</taxon>
        <taxon>rosids</taxon>
        <taxon>fabids</taxon>
        <taxon>Fabales</taxon>
        <taxon>Fabaceae</taxon>
        <taxon>Papilionoideae</taxon>
        <taxon>50 kb inversion clade</taxon>
        <taxon>NPAAA clade</taxon>
        <taxon>indigoferoid/millettioid clade</taxon>
        <taxon>Phaseoleae</taxon>
        <taxon>Clitoria</taxon>
    </lineage>
</organism>
<keyword evidence="3" id="KW-0732">Signal</keyword>
<dbReference type="PANTHER" id="PTHR48010">
    <property type="entry name" value="OS05G0588300 PROTEIN"/>
    <property type="match status" value="1"/>
</dbReference>
<protein>
    <submittedName>
        <fullName evidence="9">Uncharacterized protein</fullName>
    </submittedName>
</protein>
<feature type="transmembrane region" description="Helical" evidence="8">
    <location>
        <begin position="229"/>
        <end position="247"/>
    </location>
</feature>
<dbReference type="InterPro" id="IPR050994">
    <property type="entry name" value="At_inactive_RLKs"/>
</dbReference>
<keyword evidence="8" id="KW-1133">Transmembrane helix</keyword>
<comment type="caution">
    <text evidence="9">The sequence shown here is derived from an EMBL/GenBank/DDBJ whole genome shotgun (WGS) entry which is preliminary data.</text>
</comment>
<dbReference type="AlphaFoldDB" id="A0AAN9Q4U0"/>
<dbReference type="Pfam" id="PF13855">
    <property type="entry name" value="LRR_8"/>
    <property type="match status" value="1"/>
</dbReference>
<dbReference type="InterPro" id="IPR011009">
    <property type="entry name" value="Kinase-like_dom_sf"/>
</dbReference>
<keyword evidence="8" id="KW-0812">Transmembrane</keyword>
<keyword evidence="4" id="KW-0677">Repeat</keyword>
<dbReference type="SUPFAM" id="SSF52058">
    <property type="entry name" value="L domain-like"/>
    <property type="match status" value="1"/>
</dbReference>
<dbReference type="Proteomes" id="UP001359559">
    <property type="component" value="Unassembled WGS sequence"/>
</dbReference>
<keyword evidence="6" id="KW-0325">Glycoprotein</keyword>
<proteinExistence type="predicted"/>
<keyword evidence="2" id="KW-0433">Leucine-rich repeat</keyword>
<feature type="region of interest" description="Disordered" evidence="7">
    <location>
        <begin position="188"/>
        <end position="220"/>
    </location>
</feature>
<evidence type="ECO:0000256" key="1">
    <source>
        <dbReference type="ARBA" id="ARBA00004370"/>
    </source>
</evidence>
<evidence type="ECO:0000313" key="10">
    <source>
        <dbReference type="Proteomes" id="UP001359559"/>
    </source>
</evidence>
<evidence type="ECO:0000313" key="9">
    <source>
        <dbReference type="EMBL" id="KAK7318453.1"/>
    </source>
</evidence>
<evidence type="ECO:0000256" key="6">
    <source>
        <dbReference type="ARBA" id="ARBA00023180"/>
    </source>
</evidence>
<gene>
    <name evidence="9" type="ORF">RJT34_03155</name>
</gene>
<evidence type="ECO:0000256" key="7">
    <source>
        <dbReference type="SAM" id="MobiDB-lite"/>
    </source>
</evidence>
<dbReference type="Gene3D" id="3.30.200.20">
    <property type="entry name" value="Phosphorylase Kinase, domain 1"/>
    <property type="match status" value="1"/>
</dbReference>
<dbReference type="InterPro" id="IPR001611">
    <property type="entry name" value="Leu-rich_rpt"/>
</dbReference>
<reference evidence="9 10" key="1">
    <citation type="submission" date="2024-01" db="EMBL/GenBank/DDBJ databases">
        <title>The genomes of 5 underutilized Papilionoideae crops provide insights into root nodulation and disease resistance.</title>
        <authorList>
            <person name="Yuan L."/>
        </authorList>
    </citation>
    <scope>NUCLEOTIDE SEQUENCE [LARGE SCALE GENOMIC DNA]</scope>
    <source>
        <strain evidence="9">LY-2023</strain>
        <tissue evidence="9">Leaf</tissue>
    </source>
</reference>
<dbReference type="InterPro" id="IPR032675">
    <property type="entry name" value="LRR_dom_sf"/>
</dbReference>
<dbReference type="GO" id="GO:0016020">
    <property type="term" value="C:membrane"/>
    <property type="evidence" value="ECO:0007669"/>
    <property type="project" value="UniProtKB-SubCell"/>
</dbReference>
<evidence type="ECO:0000256" key="4">
    <source>
        <dbReference type="ARBA" id="ARBA00022737"/>
    </source>
</evidence>
<sequence>MQNTRDFAVFVRRLVFFFVIFLIIVCTRGVLLSESESFFNFLRAIDPNNVLNITWTRPQSHPCLVKLNGVRCNSNGTNVVQIRLENLNLSGMLDADSLCRLQNLRIVSLAKNNIRGTIPHSILHCTRLTHLNVTNNRLSGRLPKALTKLKHLRNLDISNNNFSGKIPSRQEYRHLLAYHVTTPRKLERNSTKEWLKESDTTIQQPGSSPSSKDTPVNDKKPWNSQDETLVVIVLGIGLLFSSFYYIFKKTTMLKREIEVVKDQKHVSPPIKKATSHHEVQEVKVKEGDSELVFFVEDHERFTMDDLLRATADLRSEGFCSSLYKVTLENNVHYAVKRLKNLQVTSEEFGETLRKISKLKHQNILPLVGYCCTQGCQTREST</sequence>
<dbReference type="FunFam" id="3.80.10.10:FF:000041">
    <property type="entry name" value="LRR receptor-like serine/threonine-protein kinase ERECTA"/>
    <property type="match status" value="1"/>
</dbReference>
<name>A0AAN9Q4U0_CLITE</name>
<feature type="compositionally biased region" description="Basic and acidic residues" evidence="7">
    <location>
        <begin position="188"/>
        <end position="199"/>
    </location>
</feature>
<dbReference type="EMBL" id="JAYKXN010000001">
    <property type="protein sequence ID" value="KAK7318453.1"/>
    <property type="molecule type" value="Genomic_DNA"/>
</dbReference>
<feature type="compositionally biased region" description="Polar residues" evidence="7">
    <location>
        <begin position="200"/>
        <end position="214"/>
    </location>
</feature>